<accession>A0A7W5C515</accession>
<gene>
    <name evidence="2" type="ORF">FHS16_001226</name>
</gene>
<keyword evidence="2" id="KW-0282">Flagellum</keyword>
<keyword evidence="2" id="KW-0966">Cell projection</keyword>
<dbReference type="Proteomes" id="UP000518605">
    <property type="component" value="Unassembled WGS sequence"/>
</dbReference>
<proteinExistence type="predicted"/>
<organism evidence="2 3">
    <name type="scientific">Paenibacillus endophyticus</name>
    <dbReference type="NCBI Taxonomy" id="1294268"/>
    <lineage>
        <taxon>Bacteria</taxon>
        <taxon>Bacillati</taxon>
        <taxon>Bacillota</taxon>
        <taxon>Bacilli</taxon>
        <taxon>Bacillales</taxon>
        <taxon>Paenibacillaceae</taxon>
        <taxon>Paenibacillus</taxon>
    </lineage>
</organism>
<evidence type="ECO:0000256" key="1">
    <source>
        <dbReference type="SAM" id="Phobius"/>
    </source>
</evidence>
<evidence type="ECO:0000313" key="3">
    <source>
        <dbReference type="Proteomes" id="UP000518605"/>
    </source>
</evidence>
<evidence type="ECO:0000313" key="2">
    <source>
        <dbReference type="EMBL" id="MBB3151183.1"/>
    </source>
</evidence>
<name>A0A7W5C515_9BACL</name>
<keyword evidence="1" id="KW-0812">Transmembrane</keyword>
<dbReference type="EMBL" id="JACHXW010000003">
    <property type="protein sequence ID" value="MBB3151183.1"/>
    <property type="molecule type" value="Genomic_DNA"/>
</dbReference>
<reference evidence="2 3" key="1">
    <citation type="submission" date="2020-08" db="EMBL/GenBank/DDBJ databases">
        <title>Genomic Encyclopedia of Type Strains, Phase III (KMG-III): the genomes of soil and plant-associated and newly described type strains.</title>
        <authorList>
            <person name="Whitman W."/>
        </authorList>
    </citation>
    <scope>NUCLEOTIDE SEQUENCE [LARGE SCALE GENOMIC DNA]</scope>
    <source>
        <strain evidence="2 3">CECT 8234</strain>
    </source>
</reference>
<keyword evidence="2" id="KW-0969">Cilium</keyword>
<sequence length="46" mass="4936">MSSPKRKPATMKAKPKDEVNKKALVWIGSIVGVVIIAVALLLVFTS</sequence>
<keyword evidence="1" id="KW-0472">Membrane</keyword>
<protein>
    <submittedName>
        <fullName evidence="2">Flagellar basal body-associated protein FliL</fullName>
    </submittedName>
</protein>
<feature type="transmembrane region" description="Helical" evidence="1">
    <location>
        <begin position="23"/>
        <end position="44"/>
    </location>
</feature>
<keyword evidence="3" id="KW-1185">Reference proteome</keyword>
<comment type="caution">
    <text evidence="2">The sequence shown here is derived from an EMBL/GenBank/DDBJ whole genome shotgun (WGS) entry which is preliminary data.</text>
</comment>
<dbReference type="RefSeq" id="WP_183559925.1">
    <property type="nucleotide sequence ID" value="NZ_CBCSLB010000002.1"/>
</dbReference>
<keyword evidence="1" id="KW-1133">Transmembrane helix</keyword>
<dbReference type="AlphaFoldDB" id="A0A7W5C515"/>